<proteinExistence type="predicted"/>
<evidence type="ECO:0000313" key="1">
    <source>
        <dbReference type="EMBL" id="KAG6768803.1"/>
    </source>
</evidence>
<evidence type="ECO:0000313" key="2">
    <source>
        <dbReference type="Proteomes" id="UP000886885"/>
    </source>
</evidence>
<name>A0A8X7ZC54_POPTO</name>
<accession>A0A8X7ZC54</accession>
<dbReference type="InterPro" id="IPR045010">
    <property type="entry name" value="MDR_fam"/>
</dbReference>
<gene>
    <name evidence="1" type="ORF">POTOM_027732</name>
</gene>
<dbReference type="GO" id="GO:0016628">
    <property type="term" value="F:oxidoreductase activity, acting on the CH-CH group of donors, NAD or NADP as acceptor"/>
    <property type="evidence" value="ECO:0007669"/>
    <property type="project" value="InterPro"/>
</dbReference>
<dbReference type="PANTHER" id="PTHR43205:SF7">
    <property type="entry name" value="PROSTAGLANDIN REDUCTASE 1"/>
    <property type="match status" value="1"/>
</dbReference>
<dbReference type="Proteomes" id="UP000886885">
    <property type="component" value="Chromosome 7A"/>
</dbReference>
<sequence>MWTKSHRVSTDKRKWCFPQRIDINFENVGGKMLGAVLPNMRVHGRNAVCGMISQDEKMGLKGALPAALESLFTGLSIGKGVVVVAPD</sequence>
<dbReference type="OrthoDB" id="809632at2759"/>
<protein>
    <submittedName>
        <fullName evidence="1">Uncharacterized protein</fullName>
    </submittedName>
</protein>
<comment type="caution">
    <text evidence="1">The sequence shown here is derived from an EMBL/GenBank/DDBJ whole genome shotgun (WGS) entry which is preliminary data.</text>
</comment>
<organism evidence="1 2">
    <name type="scientific">Populus tomentosa</name>
    <name type="common">Chinese white poplar</name>
    <dbReference type="NCBI Taxonomy" id="118781"/>
    <lineage>
        <taxon>Eukaryota</taxon>
        <taxon>Viridiplantae</taxon>
        <taxon>Streptophyta</taxon>
        <taxon>Embryophyta</taxon>
        <taxon>Tracheophyta</taxon>
        <taxon>Spermatophyta</taxon>
        <taxon>Magnoliopsida</taxon>
        <taxon>eudicotyledons</taxon>
        <taxon>Gunneridae</taxon>
        <taxon>Pentapetalae</taxon>
        <taxon>rosids</taxon>
        <taxon>fabids</taxon>
        <taxon>Malpighiales</taxon>
        <taxon>Salicaceae</taxon>
        <taxon>Saliceae</taxon>
        <taxon>Populus</taxon>
    </lineage>
</organism>
<dbReference type="PANTHER" id="PTHR43205">
    <property type="entry name" value="PROSTAGLANDIN REDUCTASE"/>
    <property type="match status" value="1"/>
</dbReference>
<dbReference type="AlphaFoldDB" id="A0A8X7ZC54"/>
<reference evidence="1" key="1">
    <citation type="journal article" date="2020" name="bioRxiv">
        <title>Hybrid origin of Populus tomentosa Carr. identified through genome sequencing and phylogenomic analysis.</title>
        <authorList>
            <person name="An X."/>
            <person name="Gao K."/>
            <person name="Chen Z."/>
            <person name="Li J."/>
            <person name="Yang X."/>
            <person name="Yang X."/>
            <person name="Zhou J."/>
            <person name="Guo T."/>
            <person name="Zhao T."/>
            <person name="Huang S."/>
            <person name="Miao D."/>
            <person name="Khan W.U."/>
            <person name="Rao P."/>
            <person name="Ye M."/>
            <person name="Lei B."/>
            <person name="Liao W."/>
            <person name="Wang J."/>
            <person name="Ji L."/>
            <person name="Li Y."/>
            <person name="Guo B."/>
            <person name="Mustafa N.S."/>
            <person name="Li S."/>
            <person name="Yun Q."/>
            <person name="Keller S.R."/>
            <person name="Mao J."/>
            <person name="Zhang R."/>
            <person name="Strauss S.H."/>
        </authorList>
    </citation>
    <scope>NUCLEOTIDE SEQUENCE</scope>
    <source>
        <strain evidence="1">GM15</strain>
        <tissue evidence="1">Leaf</tissue>
    </source>
</reference>
<keyword evidence="2" id="KW-1185">Reference proteome</keyword>
<dbReference type="EMBL" id="JAAWWB010000013">
    <property type="protein sequence ID" value="KAG6768803.1"/>
    <property type="molecule type" value="Genomic_DNA"/>
</dbReference>